<keyword evidence="3 4" id="KW-0687">Ribonucleoprotein</keyword>
<evidence type="ECO:0000256" key="5">
    <source>
        <dbReference type="RuleBase" id="RU003877"/>
    </source>
</evidence>
<evidence type="ECO:0000313" key="8">
    <source>
        <dbReference type="Proteomes" id="UP000319342"/>
    </source>
</evidence>
<dbReference type="AlphaFoldDB" id="A0A518D1T2"/>
<protein>
    <recommendedName>
        <fullName evidence="4">Large ribosomal subunit protein uL13</fullName>
    </recommendedName>
</protein>
<evidence type="ECO:0000313" key="7">
    <source>
        <dbReference type="EMBL" id="QDU85434.1"/>
    </source>
</evidence>
<gene>
    <name evidence="4 6 7" type="primary">rplM</name>
    <name evidence="7" type="ORF">Pla163_25630</name>
</gene>
<evidence type="ECO:0000256" key="2">
    <source>
        <dbReference type="ARBA" id="ARBA00022980"/>
    </source>
</evidence>
<comment type="similarity">
    <text evidence="1 4 5">Belongs to the universal ribosomal protein uL13 family.</text>
</comment>
<evidence type="ECO:0000256" key="3">
    <source>
        <dbReference type="ARBA" id="ARBA00023274"/>
    </source>
</evidence>
<comment type="function">
    <text evidence="4 6">This protein is one of the early assembly proteins of the 50S ribosomal subunit, although it is not seen to bind rRNA by itself. It is important during the early stages of 50S assembly.</text>
</comment>
<proteinExistence type="inferred from homology"/>
<evidence type="ECO:0000256" key="4">
    <source>
        <dbReference type="HAMAP-Rule" id="MF_01366"/>
    </source>
</evidence>
<dbReference type="PANTHER" id="PTHR11545:SF2">
    <property type="entry name" value="LARGE RIBOSOMAL SUBUNIT PROTEIN UL13M"/>
    <property type="match status" value="1"/>
</dbReference>
<dbReference type="Pfam" id="PF00572">
    <property type="entry name" value="Ribosomal_L13"/>
    <property type="match status" value="1"/>
</dbReference>
<keyword evidence="8" id="KW-1185">Reference proteome</keyword>
<dbReference type="GO" id="GO:0003735">
    <property type="term" value="F:structural constituent of ribosome"/>
    <property type="evidence" value="ECO:0007669"/>
    <property type="project" value="InterPro"/>
</dbReference>
<organism evidence="7 8">
    <name type="scientific">Rohdeia mirabilis</name>
    <dbReference type="NCBI Taxonomy" id="2528008"/>
    <lineage>
        <taxon>Bacteria</taxon>
        <taxon>Pseudomonadati</taxon>
        <taxon>Planctomycetota</taxon>
        <taxon>Planctomycetia</taxon>
        <taxon>Planctomycetia incertae sedis</taxon>
        <taxon>Rohdeia</taxon>
    </lineage>
</organism>
<sequence length="142" mass="16190">MKTTHVRATDVPERWYLFDATQEPIGRMAARIATMLQGKDQPTYTYSENTGAHVVVINAERCVFTGKKNEQKIYPFYSGFPGGLKERDMDYMRERTPEMIVTLAVRRMLPKSRLGRDMLRNLKVYAGAEHPHTAQKPVAANG</sequence>
<dbReference type="RefSeq" id="WP_145188771.1">
    <property type="nucleotide sequence ID" value="NZ_CP036290.1"/>
</dbReference>
<dbReference type="PIRSF" id="PIRSF002181">
    <property type="entry name" value="Ribosomal_L13"/>
    <property type="match status" value="1"/>
</dbReference>
<dbReference type="Gene3D" id="3.90.1180.10">
    <property type="entry name" value="Ribosomal protein L13"/>
    <property type="match status" value="1"/>
</dbReference>
<dbReference type="GO" id="GO:0003729">
    <property type="term" value="F:mRNA binding"/>
    <property type="evidence" value="ECO:0007669"/>
    <property type="project" value="TreeGrafter"/>
</dbReference>
<comment type="subunit">
    <text evidence="4">Part of the 50S ribosomal subunit.</text>
</comment>
<dbReference type="EMBL" id="CP036290">
    <property type="protein sequence ID" value="QDU85434.1"/>
    <property type="molecule type" value="Genomic_DNA"/>
</dbReference>
<dbReference type="SUPFAM" id="SSF52161">
    <property type="entry name" value="Ribosomal protein L13"/>
    <property type="match status" value="1"/>
</dbReference>
<dbReference type="NCBIfam" id="TIGR01066">
    <property type="entry name" value="rplM_bact"/>
    <property type="match status" value="1"/>
</dbReference>
<dbReference type="InterPro" id="IPR005822">
    <property type="entry name" value="Ribosomal_uL13"/>
</dbReference>
<dbReference type="PROSITE" id="PS00783">
    <property type="entry name" value="RIBOSOMAL_L13"/>
    <property type="match status" value="1"/>
</dbReference>
<evidence type="ECO:0000256" key="1">
    <source>
        <dbReference type="ARBA" id="ARBA00006227"/>
    </source>
</evidence>
<dbReference type="Proteomes" id="UP000319342">
    <property type="component" value="Chromosome"/>
</dbReference>
<keyword evidence="2 4" id="KW-0689">Ribosomal protein</keyword>
<dbReference type="GO" id="GO:0005840">
    <property type="term" value="C:ribosome"/>
    <property type="evidence" value="ECO:0007669"/>
    <property type="project" value="UniProtKB-KW"/>
</dbReference>
<dbReference type="InterPro" id="IPR023563">
    <property type="entry name" value="Ribosomal_uL13_CS"/>
</dbReference>
<dbReference type="CDD" id="cd00392">
    <property type="entry name" value="Ribosomal_L13"/>
    <property type="match status" value="1"/>
</dbReference>
<dbReference type="InterPro" id="IPR036899">
    <property type="entry name" value="Ribosomal_uL13_sf"/>
</dbReference>
<evidence type="ECO:0000256" key="6">
    <source>
        <dbReference type="RuleBase" id="RU003878"/>
    </source>
</evidence>
<dbReference type="InterPro" id="IPR005823">
    <property type="entry name" value="Ribosomal_uL13_bac-type"/>
</dbReference>
<dbReference type="PANTHER" id="PTHR11545">
    <property type="entry name" value="RIBOSOMAL PROTEIN L13"/>
    <property type="match status" value="1"/>
</dbReference>
<dbReference type="GO" id="GO:0006412">
    <property type="term" value="P:translation"/>
    <property type="evidence" value="ECO:0007669"/>
    <property type="project" value="UniProtKB-UniRule"/>
</dbReference>
<accession>A0A518D1T2</accession>
<reference evidence="7 8" key="1">
    <citation type="submission" date="2019-02" db="EMBL/GenBank/DDBJ databases">
        <title>Deep-cultivation of Planctomycetes and their phenomic and genomic characterization uncovers novel biology.</title>
        <authorList>
            <person name="Wiegand S."/>
            <person name="Jogler M."/>
            <person name="Boedeker C."/>
            <person name="Pinto D."/>
            <person name="Vollmers J."/>
            <person name="Rivas-Marin E."/>
            <person name="Kohn T."/>
            <person name="Peeters S.H."/>
            <person name="Heuer A."/>
            <person name="Rast P."/>
            <person name="Oberbeckmann S."/>
            <person name="Bunk B."/>
            <person name="Jeske O."/>
            <person name="Meyerdierks A."/>
            <person name="Storesund J.E."/>
            <person name="Kallscheuer N."/>
            <person name="Luecker S."/>
            <person name="Lage O.M."/>
            <person name="Pohl T."/>
            <person name="Merkel B.J."/>
            <person name="Hornburger P."/>
            <person name="Mueller R.-W."/>
            <person name="Bruemmer F."/>
            <person name="Labrenz M."/>
            <person name="Spormann A.M."/>
            <person name="Op den Camp H."/>
            <person name="Overmann J."/>
            <person name="Amann R."/>
            <person name="Jetten M.S.M."/>
            <person name="Mascher T."/>
            <person name="Medema M.H."/>
            <person name="Devos D.P."/>
            <person name="Kaster A.-K."/>
            <person name="Ovreas L."/>
            <person name="Rohde M."/>
            <person name="Galperin M.Y."/>
            <person name="Jogler C."/>
        </authorList>
    </citation>
    <scope>NUCLEOTIDE SEQUENCE [LARGE SCALE GENOMIC DNA]</scope>
    <source>
        <strain evidence="7 8">Pla163</strain>
    </source>
</reference>
<dbReference type="OrthoDB" id="9801330at2"/>
<name>A0A518D1T2_9BACT</name>
<dbReference type="HAMAP" id="MF_01366">
    <property type="entry name" value="Ribosomal_uL13"/>
    <property type="match status" value="1"/>
</dbReference>
<dbReference type="GO" id="GO:1990904">
    <property type="term" value="C:ribonucleoprotein complex"/>
    <property type="evidence" value="ECO:0007669"/>
    <property type="project" value="UniProtKB-KW"/>
</dbReference>
<dbReference type="GO" id="GO:0017148">
    <property type="term" value="P:negative regulation of translation"/>
    <property type="evidence" value="ECO:0007669"/>
    <property type="project" value="TreeGrafter"/>
</dbReference>